<dbReference type="GO" id="GO:0032259">
    <property type="term" value="P:methylation"/>
    <property type="evidence" value="ECO:0007669"/>
    <property type="project" value="UniProtKB-KW"/>
</dbReference>
<dbReference type="PANTHER" id="PTHR43861">
    <property type="entry name" value="TRANS-ACONITATE 2-METHYLTRANSFERASE-RELATED"/>
    <property type="match status" value="1"/>
</dbReference>
<protein>
    <submittedName>
        <fullName evidence="2">Class I SAM-dependent methyltransferase</fullName>
    </submittedName>
</protein>
<keyword evidence="2" id="KW-0489">Methyltransferase</keyword>
<sequence>MLAQCPCSLEEVDTKKLPDLPLMSPTTKHLPTSLPNYPKRNKRSILNRTMPKRKEYYTQSRQEMLKYIPKTTATVLELGCGAGAFCVLIKDKTNAEIWGIDRHKPSLEEAQKFLHKTIHGDVVESIATLPNNYFDCIVCNDILEHLEDPYTVIRTLKNKLTNKGRIVCSLPNVRYLPNIFNFMVKKQWKYEDEGVLDSTHLRFFTQKSIADMFEQHGYSVHTLEGINPLNSWKFTLINILTFGFLSDTTYIQFACVAEPKHNT</sequence>
<evidence type="ECO:0000256" key="1">
    <source>
        <dbReference type="SAM" id="MobiDB-lite"/>
    </source>
</evidence>
<evidence type="ECO:0000313" key="3">
    <source>
        <dbReference type="Proteomes" id="UP000228528"/>
    </source>
</evidence>
<dbReference type="Proteomes" id="UP000228528">
    <property type="component" value="Unassembled WGS sequence"/>
</dbReference>
<dbReference type="GO" id="GO:0008168">
    <property type="term" value="F:methyltransferase activity"/>
    <property type="evidence" value="ECO:0007669"/>
    <property type="project" value="UniProtKB-KW"/>
</dbReference>
<accession>A0A2M6NZP9</accession>
<evidence type="ECO:0000313" key="2">
    <source>
        <dbReference type="EMBL" id="PIR76946.1"/>
    </source>
</evidence>
<feature type="region of interest" description="Disordered" evidence="1">
    <location>
        <begin position="18"/>
        <end position="40"/>
    </location>
</feature>
<keyword evidence="2" id="KW-0808">Transferase</keyword>
<comment type="caution">
    <text evidence="2">The sequence shown here is derived from an EMBL/GenBank/DDBJ whole genome shotgun (WGS) entry which is preliminary data.</text>
</comment>
<dbReference type="InterPro" id="IPR029063">
    <property type="entry name" value="SAM-dependent_MTases_sf"/>
</dbReference>
<dbReference type="CDD" id="cd02440">
    <property type="entry name" value="AdoMet_MTases"/>
    <property type="match status" value="1"/>
</dbReference>
<gene>
    <name evidence="2" type="ORF">COU30_05115</name>
</gene>
<dbReference type="Gene3D" id="3.40.50.150">
    <property type="entry name" value="Vaccinia Virus protein VP39"/>
    <property type="match status" value="1"/>
</dbReference>
<dbReference type="Pfam" id="PF13489">
    <property type="entry name" value="Methyltransf_23"/>
    <property type="match status" value="1"/>
</dbReference>
<dbReference type="AlphaFoldDB" id="A0A2M6NZP9"/>
<feature type="compositionally biased region" description="Polar residues" evidence="1">
    <location>
        <begin position="24"/>
        <end position="35"/>
    </location>
</feature>
<dbReference type="EMBL" id="PFBW01000214">
    <property type="protein sequence ID" value="PIR76946.1"/>
    <property type="molecule type" value="Genomic_DNA"/>
</dbReference>
<proteinExistence type="predicted"/>
<organism evidence="2 3">
    <name type="scientific">Candidatus Magasanikbacteria bacterium CG10_big_fil_rev_8_21_14_0_10_38_6</name>
    <dbReference type="NCBI Taxonomy" id="1974647"/>
    <lineage>
        <taxon>Bacteria</taxon>
        <taxon>Candidatus Magasanikiibacteriota</taxon>
    </lineage>
</organism>
<reference evidence="3" key="1">
    <citation type="submission" date="2017-09" db="EMBL/GenBank/DDBJ databases">
        <title>Depth-based differentiation of microbial function through sediment-hosted aquifers and enrichment of novel symbionts in the deep terrestrial subsurface.</title>
        <authorList>
            <person name="Probst A.J."/>
            <person name="Ladd B."/>
            <person name="Jarett J.K."/>
            <person name="Geller-Mcgrath D.E."/>
            <person name="Sieber C.M.K."/>
            <person name="Emerson J.B."/>
            <person name="Anantharaman K."/>
            <person name="Thomas B.C."/>
            <person name="Malmstrom R."/>
            <person name="Stieglmeier M."/>
            <person name="Klingl A."/>
            <person name="Woyke T."/>
            <person name="Ryan C.M."/>
            <person name="Banfield J.F."/>
        </authorList>
    </citation>
    <scope>NUCLEOTIDE SEQUENCE [LARGE SCALE GENOMIC DNA]</scope>
</reference>
<name>A0A2M6NZP9_9BACT</name>
<dbReference type="SUPFAM" id="SSF53335">
    <property type="entry name" value="S-adenosyl-L-methionine-dependent methyltransferases"/>
    <property type="match status" value="1"/>
</dbReference>